<dbReference type="NCBIfam" id="TIGR00608">
    <property type="entry name" value="radc"/>
    <property type="match status" value="1"/>
</dbReference>
<keyword evidence="3" id="KW-0378">Hydrolase</keyword>
<evidence type="ECO:0000256" key="4">
    <source>
        <dbReference type="ARBA" id="ARBA00022833"/>
    </source>
</evidence>
<dbReference type="PROSITE" id="PS01302">
    <property type="entry name" value="UPF0758"/>
    <property type="match status" value="1"/>
</dbReference>
<dbReference type="PANTHER" id="PTHR30471">
    <property type="entry name" value="DNA REPAIR PROTEIN RADC"/>
    <property type="match status" value="1"/>
</dbReference>
<dbReference type="NCBIfam" id="NF000642">
    <property type="entry name" value="PRK00024.1"/>
    <property type="match status" value="1"/>
</dbReference>
<evidence type="ECO:0000259" key="7">
    <source>
        <dbReference type="PROSITE" id="PS50249"/>
    </source>
</evidence>
<evidence type="ECO:0000256" key="3">
    <source>
        <dbReference type="ARBA" id="ARBA00022801"/>
    </source>
</evidence>
<evidence type="ECO:0000256" key="2">
    <source>
        <dbReference type="ARBA" id="ARBA00022723"/>
    </source>
</evidence>
<sequence length="228" mass="25111">MQARRSNRVSDLPRVERPREKLVAKGPQALKDTELLAVVLGAGYKGLSVLEISERLLKQYPLHRLLNLPVEKLNSLKGLGPAKACSLKASYELARRALSIDADILPTIRSPKDVANAVSSIRKNRKENFVAMCLNARNQIIRKETISIGSLNASIVHPREVFQPAVTESAASVVLAHNHPSGDVRPSDDDIQLTRRLVKAGEIMGIEVLDHVIVSEKGYLSMKEKGFI</sequence>
<proteinExistence type="inferred from homology"/>
<dbReference type="InterPro" id="IPR020891">
    <property type="entry name" value="UPF0758_CS"/>
</dbReference>
<feature type="domain" description="MPN" evidence="7">
    <location>
        <begin position="107"/>
        <end position="228"/>
    </location>
</feature>
<name>A0A523UQV5_UNCT6</name>
<dbReference type="InterPro" id="IPR001405">
    <property type="entry name" value="UPF0758"/>
</dbReference>
<dbReference type="InterPro" id="IPR025657">
    <property type="entry name" value="RadC_JAB"/>
</dbReference>
<keyword evidence="4" id="KW-0862">Zinc</keyword>
<dbReference type="InterPro" id="IPR037518">
    <property type="entry name" value="MPN"/>
</dbReference>
<keyword evidence="5" id="KW-0482">Metalloprotease</keyword>
<gene>
    <name evidence="8" type="ORF">E3J62_09030</name>
</gene>
<protein>
    <submittedName>
        <fullName evidence="8">JAB domain-containing protein</fullName>
    </submittedName>
</protein>
<evidence type="ECO:0000256" key="1">
    <source>
        <dbReference type="ARBA" id="ARBA00022670"/>
    </source>
</evidence>
<dbReference type="AlphaFoldDB" id="A0A523UQV5"/>
<dbReference type="Gene3D" id="3.40.140.10">
    <property type="entry name" value="Cytidine Deaminase, domain 2"/>
    <property type="match status" value="1"/>
</dbReference>
<dbReference type="CDD" id="cd08071">
    <property type="entry name" value="MPN_DUF2466"/>
    <property type="match status" value="1"/>
</dbReference>
<dbReference type="GO" id="GO:0006508">
    <property type="term" value="P:proteolysis"/>
    <property type="evidence" value="ECO:0007669"/>
    <property type="project" value="UniProtKB-KW"/>
</dbReference>
<dbReference type="Proteomes" id="UP000315525">
    <property type="component" value="Unassembled WGS sequence"/>
</dbReference>
<dbReference type="InterPro" id="IPR046778">
    <property type="entry name" value="UPF0758_N"/>
</dbReference>
<evidence type="ECO:0000256" key="6">
    <source>
        <dbReference type="RuleBase" id="RU003797"/>
    </source>
</evidence>
<dbReference type="Pfam" id="PF20582">
    <property type="entry name" value="UPF0758_N"/>
    <property type="match status" value="1"/>
</dbReference>
<evidence type="ECO:0000313" key="8">
    <source>
        <dbReference type="EMBL" id="TET44904.1"/>
    </source>
</evidence>
<dbReference type="PROSITE" id="PS50249">
    <property type="entry name" value="MPN"/>
    <property type="match status" value="1"/>
</dbReference>
<reference evidence="8 9" key="1">
    <citation type="submission" date="2019-03" db="EMBL/GenBank/DDBJ databases">
        <title>Metabolic potential of uncultured bacteria and archaea associated with petroleum seepage in deep-sea sediments.</title>
        <authorList>
            <person name="Dong X."/>
            <person name="Hubert C."/>
        </authorList>
    </citation>
    <scope>NUCLEOTIDE SEQUENCE [LARGE SCALE GENOMIC DNA]</scope>
    <source>
        <strain evidence="8">E44_bin18</strain>
    </source>
</reference>
<keyword evidence="2" id="KW-0479">Metal-binding</keyword>
<dbReference type="Pfam" id="PF04002">
    <property type="entry name" value="RadC"/>
    <property type="match status" value="1"/>
</dbReference>
<dbReference type="PANTHER" id="PTHR30471:SF3">
    <property type="entry name" value="UPF0758 PROTEIN YEES-RELATED"/>
    <property type="match status" value="1"/>
</dbReference>
<keyword evidence="1" id="KW-0645">Protease</keyword>
<dbReference type="GO" id="GO:0046872">
    <property type="term" value="F:metal ion binding"/>
    <property type="evidence" value="ECO:0007669"/>
    <property type="project" value="UniProtKB-KW"/>
</dbReference>
<dbReference type="GO" id="GO:0008237">
    <property type="term" value="F:metallopeptidase activity"/>
    <property type="evidence" value="ECO:0007669"/>
    <property type="project" value="UniProtKB-KW"/>
</dbReference>
<evidence type="ECO:0000313" key="9">
    <source>
        <dbReference type="Proteomes" id="UP000315525"/>
    </source>
</evidence>
<comment type="similarity">
    <text evidence="6">Belongs to the UPF0758 family.</text>
</comment>
<evidence type="ECO:0000256" key="5">
    <source>
        <dbReference type="ARBA" id="ARBA00023049"/>
    </source>
</evidence>
<comment type="caution">
    <text evidence="8">The sequence shown here is derived from an EMBL/GenBank/DDBJ whole genome shotgun (WGS) entry which is preliminary data.</text>
</comment>
<organism evidence="8 9">
    <name type="scientific">candidate division TA06 bacterium</name>
    <dbReference type="NCBI Taxonomy" id="2250710"/>
    <lineage>
        <taxon>Bacteria</taxon>
        <taxon>Bacteria division TA06</taxon>
    </lineage>
</organism>
<dbReference type="EMBL" id="SOJN01000104">
    <property type="protein sequence ID" value="TET44904.1"/>
    <property type="molecule type" value="Genomic_DNA"/>
</dbReference>
<accession>A0A523UQV5</accession>